<dbReference type="RefSeq" id="WP_261499129.1">
    <property type="nucleotide sequence ID" value="NZ_JAODYH010000003.1"/>
</dbReference>
<keyword evidence="5" id="KW-0472">Membrane</keyword>
<protein>
    <submittedName>
        <fullName evidence="8">BamA/TamA family outer membrane protein</fullName>
    </submittedName>
</protein>
<evidence type="ECO:0000313" key="8">
    <source>
        <dbReference type="EMBL" id="MCT9810140.1"/>
    </source>
</evidence>
<evidence type="ECO:0000259" key="7">
    <source>
        <dbReference type="Pfam" id="PF01103"/>
    </source>
</evidence>
<keyword evidence="3" id="KW-0812">Transmembrane</keyword>
<evidence type="ECO:0000313" key="9">
    <source>
        <dbReference type="Proteomes" id="UP001525968"/>
    </source>
</evidence>
<feature type="domain" description="Bacterial surface antigen (D15)" evidence="7">
    <location>
        <begin position="394"/>
        <end position="625"/>
    </location>
</feature>
<dbReference type="PANTHER" id="PTHR12815">
    <property type="entry name" value="SORTING AND ASSEMBLY MACHINERY SAMM50 PROTEIN FAMILY MEMBER"/>
    <property type="match status" value="1"/>
</dbReference>
<dbReference type="Proteomes" id="UP001525968">
    <property type="component" value="Unassembled WGS sequence"/>
</dbReference>
<proteinExistence type="predicted"/>
<accession>A0ABT2PIT5</accession>
<evidence type="ECO:0000256" key="5">
    <source>
        <dbReference type="ARBA" id="ARBA00023136"/>
    </source>
</evidence>
<evidence type="ECO:0000256" key="3">
    <source>
        <dbReference type="ARBA" id="ARBA00022692"/>
    </source>
</evidence>
<name>A0ABT2PIT5_9BURK</name>
<dbReference type="Gene3D" id="2.40.160.50">
    <property type="entry name" value="membrane protein fhac: a member of the omp85/tpsb transporter family"/>
    <property type="match status" value="1"/>
</dbReference>
<keyword evidence="2" id="KW-1134">Transmembrane beta strand</keyword>
<keyword evidence="9" id="KW-1185">Reference proteome</keyword>
<comment type="caution">
    <text evidence="8">The sequence shown here is derived from an EMBL/GenBank/DDBJ whole genome shotgun (WGS) entry which is preliminary data.</text>
</comment>
<dbReference type="Gene3D" id="3.10.20.310">
    <property type="entry name" value="membrane protein fhac"/>
    <property type="match status" value="2"/>
</dbReference>
<evidence type="ECO:0000256" key="2">
    <source>
        <dbReference type="ARBA" id="ARBA00022452"/>
    </source>
</evidence>
<reference evidence="8 9" key="1">
    <citation type="submission" date="2022-09" db="EMBL/GenBank/DDBJ databases">
        <title>Draft genome of isolate Be4.</title>
        <authorList>
            <person name="Sanchez-Castro I."/>
            <person name="Martinez-Rodriguez P."/>
            <person name="Descostes M."/>
            <person name="Merroun M."/>
        </authorList>
    </citation>
    <scope>NUCLEOTIDE SEQUENCE [LARGE SCALE GENOMIC DNA]</scope>
    <source>
        <strain evidence="8 9">Be4</strain>
    </source>
</reference>
<sequence length="625" mass="67977">MPQPSPAQAPALWSAFFLTTTMLLSGCSLLPSKEKSQDALAASSASGVASFALEVQAPDDVRELLEKHMELQRFRQLPDLKRRELSRLLGAADGNIRNLIGTLGYFSPTISLEIQDAAEDAPVPYTVIVHVDPGPPAHVERSQVTFSGPTADDAAGAAQRAQIQQQWPLAPGQRFTQAAWGSAKSQGLRNLHAHRYPTAAIAHSQADIDADTQTAELEVTYAPGPAYTFGPLRIDGGKRYDTQGTSRIARLPEGREYAQQDLLDAQQRLASSGYYDSVFLTLDTSAARSGDTHITAPVIAQVREAQLQKWVLGVGASTDTGPRLSVDHINNRLPGIGWRAVTKLHVDSKNPLLSSNWTALPAESGWAWFAGAKAEREQTGDFDTTSLRLRTGRIRSEDHIDRNYYLQYDYARQQGTDAPPSASAITANYGWTGRYFDNPTTPTSGFGFAWEVGAGTTLTPEREPFGRVSARWLTLIGLGERDAITHRRGRLALRAAGGAVIARQDVEIPVTQLFLTGGDTTVRGYSYQSIGARTNNGQVTGGRYMASGSVEWQRPITVRGNTSDWENTLFLDAGTVTDHTDALTVRAGVGTGIRWRSPVGPVQADLAYGVQTHRLRLHLRLGFTF</sequence>
<dbReference type="EMBL" id="JAODYH010000003">
    <property type="protein sequence ID" value="MCT9810140.1"/>
    <property type="molecule type" value="Genomic_DNA"/>
</dbReference>
<dbReference type="Pfam" id="PF01103">
    <property type="entry name" value="Omp85"/>
    <property type="match status" value="1"/>
</dbReference>
<organism evidence="8 9">
    <name type="scientific">Acidovorax bellezanensis</name>
    <dbReference type="NCBI Taxonomy" id="2976702"/>
    <lineage>
        <taxon>Bacteria</taxon>
        <taxon>Pseudomonadati</taxon>
        <taxon>Pseudomonadota</taxon>
        <taxon>Betaproteobacteria</taxon>
        <taxon>Burkholderiales</taxon>
        <taxon>Comamonadaceae</taxon>
        <taxon>Acidovorax</taxon>
    </lineage>
</organism>
<dbReference type="InterPro" id="IPR039910">
    <property type="entry name" value="D15-like"/>
</dbReference>
<comment type="subcellular location">
    <subcellularLocation>
        <location evidence="1">Membrane</location>
    </subcellularLocation>
</comment>
<evidence type="ECO:0000256" key="4">
    <source>
        <dbReference type="ARBA" id="ARBA00022729"/>
    </source>
</evidence>
<dbReference type="PANTHER" id="PTHR12815:SF47">
    <property type="entry name" value="TRANSLOCATION AND ASSEMBLY MODULE SUBUNIT TAMA"/>
    <property type="match status" value="1"/>
</dbReference>
<gene>
    <name evidence="8" type="ORF">N0K08_05815</name>
</gene>
<evidence type="ECO:0000256" key="6">
    <source>
        <dbReference type="ARBA" id="ARBA00023237"/>
    </source>
</evidence>
<keyword evidence="6" id="KW-0998">Cell outer membrane</keyword>
<evidence type="ECO:0000256" key="1">
    <source>
        <dbReference type="ARBA" id="ARBA00004370"/>
    </source>
</evidence>
<dbReference type="InterPro" id="IPR000184">
    <property type="entry name" value="Bac_surfAg_D15"/>
</dbReference>
<keyword evidence="4" id="KW-0732">Signal</keyword>